<dbReference type="InterPro" id="IPR007037">
    <property type="entry name" value="SIP_rossman_dom"/>
</dbReference>
<dbReference type="InterPro" id="IPR039374">
    <property type="entry name" value="SIP_fam"/>
</dbReference>
<accession>A0A543IVL6</accession>
<reference evidence="2 3" key="1">
    <citation type="submission" date="2019-06" db="EMBL/GenBank/DDBJ databases">
        <title>Sequencing the genomes of 1000 actinobacteria strains.</title>
        <authorList>
            <person name="Klenk H.-P."/>
        </authorList>
    </citation>
    <scope>NUCLEOTIDE SEQUENCE [LARGE SCALE GENOMIC DNA]</scope>
    <source>
        <strain evidence="2 3">DSM 43186</strain>
    </source>
</reference>
<dbReference type="InterPro" id="IPR039261">
    <property type="entry name" value="FNR_nucleotide-bd"/>
</dbReference>
<dbReference type="AlphaFoldDB" id="A0A543IVL6"/>
<dbReference type="InterPro" id="IPR013113">
    <property type="entry name" value="SIP_FAD-bd"/>
</dbReference>
<dbReference type="Pfam" id="PF08021">
    <property type="entry name" value="FAD_binding_9"/>
    <property type="match status" value="1"/>
</dbReference>
<dbReference type="EMBL" id="VFPQ01000001">
    <property type="protein sequence ID" value="TQM74610.1"/>
    <property type="molecule type" value="Genomic_DNA"/>
</dbReference>
<dbReference type="Gene3D" id="3.40.50.80">
    <property type="entry name" value="Nucleotide-binding domain of ferredoxin-NADP reductase (FNR) module"/>
    <property type="match status" value="1"/>
</dbReference>
<gene>
    <name evidence="2" type="ORF">FHX40_1290</name>
</gene>
<dbReference type="PANTHER" id="PTHR30157">
    <property type="entry name" value="FERRIC REDUCTASE, NADPH-DEPENDENT"/>
    <property type="match status" value="1"/>
</dbReference>
<dbReference type="InterPro" id="IPR017938">
    <property type="entry name" value="Riboflavin_synthase-like_b-brl"/>
</dbReference>
<dbReference type="SUPFAM" id="SSF63380">
    <property type="entry name" value="Riboflavin synthase domain-like"/>
    <property type="match status" value="1"/>
</dbReference>
<evidence type="ECO:0000313" key="2">
    <source>
        <dbReference type="EMBL" id="TQM74610.1"/>
    </source>
</evidence>
<dbReference type="PANTHER" id="PTHR30157:SF0">
    <property type="entry name" value="NADPH-DEPENDENT FERRIC-CHELATE REDUCTASE"/>
    <property type="match status" value="1"/>
</dbReference>
<dbReference type="PROSITE" id="PS51384">
    <property type="entry name" value="FAD_FR"/>
    <property type="match status" value="1"/>
</dbReference>
<dbReference type="Gene3D" id="2.40.30.10">
    <property type="entry name" value="Translation factors"/>
    <property type="match status" value="1"/>
</dbReference>
<organism evidence="2 3">
    <name type="scientific">Thermopolyspora flexuosa</name>
    <dbReference type="NCBI Taxonomy" id="103836"/>
    <lineage>
        <taxon>Bacteria</taxon>
        <taxon>Bacillati</taxon>
        <taxon>Actinomycetota</taxon>
        <taxon>Actinomycetes</taxon>
        <taxon>Streptosporangiales</taxon>
        <taxon>Streptosporangiaceae</taxon>
        <taxon>Thermopolyspora</taxon>
    </lineage>
</organism>
<sequence>MSTTSTESQVAEIQPYSIFHVEVARTRRLSPSFLRVTFTGEPLAHFADLGHDQRIKVVLPIPGADLDEFPDGPDWYLRWRELPDERRHPLRTYTVRAVRADRREVDVDFVLHGDGGPASRWASHARPGDRVALVGPDARYQGPIAGREWAPPVDARRLLLAGDETAVPAISVIAESLSGDVPATVLLEVPHHEDILELRTRPGVEVTWLPRDGAAHGDRLIPAVREATAELARELATAPAGELNDVDVDTELLWEVPDPTSVTSCDGLYAWLAGEASVVKTLRRHLVQEVGLDRRAVAFMGYWRLGRPEPTGA</sequence>
<dbReference type="InterPro" id="IPR017927">
    <property type="entry name" value="FAD-bd_FR_type"/>
</dbReference>
<keyword evidence="3" id="KW-1185">Reference proteome</keyword>
<name>A0A543IVL6_9ACTN</name>
<comment type="caution">
    <text evidence="2">The sequence shown here is derived from an EMBL/GenBank/DDBJ whole genome shotgun (WGS) entry which is preliminary data.</text>
</comment>
<dbReference type="GO" id="GO:0016491">
    <property type="term" value="F:oxidoreductase activity"/>
    <property type="evidence" value="ECO:0007669"/>
    <property type="project" value="InterPro"/>
</dbReference>
<protein>
    <submittedName>
        <fullName evidence="2">NADPH-dependent ferric siderophore reductase</fullName>
    </submittedName>
</protein>
<feature type="domain" description="FAD-binding FR-type" evidence="1">
    <location>
        <begin position="16"/>
        <end position="143"/>
    </location>
</feature>
<evidence type="ECO:0000259" key="1">
    <source>
        <dbReference type="PROSITE" id="PS51384"/>
    </source>
</evidence>
<dbReference type="Proteomes" id="UP000319213">
    <property type="component" value="Unassembled WGS sequence"/>
</dbReference>
<dbReference type="RefSeq" id="WP_229788625.1">
    <property type="nucleotide sequence ID" value="NZ_BMPV01000003.1"/>
</dbReference>
<evidence type="ECO:0000313" key="3">
    <source>
        <dbReference type="Proteomes" id="UP000319213"/>
    </source>
</evidence>
<dbReference type="Pfam" id="PF04954">
    <property type="entry name" value="SIP"/>
    <property type="match status" value="1"/>
</dbReference>
<proteinExistence type="predicted"/>
<dbReference type="CDD" id="cd06193">
    <property type="entry name" value="siderophore_interacting"/>
    <property type="match status" value="1"/>
</dbReference>